<dbReference type="EMBL" id="PGGS01000599">
    <property type="protein sequence ID" value="PNH02765.1"/>
    <property type="molecule type" value="Genomic_DNA"/>
</dbReference>
<dbReference type="AlphaFoldDB" id="A0A2J7ZR62"/>
<evidence type="ECO:0000313" key="2">
    <source>
        <dbReference type="EMBL" id="PNH02765.1"/>
    </source>
</evidence>
<feature type="region of interest" description="Disordered" evidence="1">
    <location>
        <begin position="90"/>
        <end position="133"/>
    </location>
</feature>
<reference evidence="2 3" key="1">
    <citation type="journal article" date="2017" name="Mol. Biol. Evol.">
        <title>The 4-celled Tetrabaena socialis nuclear genome reveals the essential components for genetic control of cell number at the origin of multicellularity in the volvocine lineage.</title>
        <authorList>
            <person name="Featherston J."/>
            <person name="Arakaki Y."/>
            <person name="Hanschen E.R."/>
            <person name="Ferris P.J."/>
            <person name="Michod R.E."/>
            <person name="Olson B.J.S.C."/>
            <person name="Nozaki H."/>
            <person name="Durand P.M."/>
        </authorList>
    </citation>
    <scope>NUCLEOTIDE SEQUENCE [LARGE SCALE GENOMIC DNA]</scope>
    <source>
        <strain evidence="2 3">NIES-571</strain>
    </source>
</reference>
<sequence>MVEEMLTLSDLLLIGHAVLLVLRTALAAAADAIGGADGGAAAAGADVGGNSGGGGGALAACAAAALRREVAEVQTMRTAASRILVERMEAQERTPEAGCGGQGRSQQHPHAVGGGGGEGGEGGGGGGEQEAAAAAAEAAAAAAAAEERVSWRHVNGLYEHGRTVLQYAADAAAAMVDSRARADEVERYDILVSTVLADRQLVEGLQALASMPPHHQLPLLAPSVAAAATAAAAAAADGAATAAEAEAAQHAACSTQCNEVLYRMLVLPWREEAAAAAADGDGGDAAGGAAAAAAAAAGPSLTAEFERSSWALPTLMRGDFRPVGQARVRRLFDESRSLAAECLEALARLAPLGAGEEAAAGAGEVVLGAAGADGAGRKRGPDHPTR</sequence>
<protein>
    <submittedName>
        <fullName evidence="2">Uncharacterized protein</fullName>
    </submittedName>
</protein>
<organism evidence="2 3">
    <name type="scientific">Tetrabaena socialis</name>
    <dbReference type="NCBI Taxonomy" id="47790"/>
    <lineage>
        <taxon>Eukaryota</taxon>
        <taxon>Viridiplantae</taxon>
        <taxon>Chlorophyta</taxon>
        <taxon>core chlorophytes</taxon>
        <taxon>Chlorophyceae</taxon>
        <taxon>CS clade</taxon>
        <taxon>Chlamydomonadales</taxon>
        <taxon>Tetrabaenaceae</taxon>
        <taxon>Tetrabaena</taxon>
    </lineage>
</organism>
<comment type="caution">
    <text evidence="2">The sequence shown here is derived from an EMBL/GenBank/DDBJ whole genome shotgun (WGS) entry which is preliminary data.</text>
</comment>
<accession>A0A2J7ZR62</accession>
<evidence type="ECO:0000313" key="3">
    <source>
        <dbReference type="Proteomes" id="UP000236333"/>
    </source>
</evidence>
<dbReference type="OrthoDB" id="549023at2759"/>
<evidence type="ECO:0000256" key="1">
    <source>
        <dbReference type="SAM" id="MobiDB-lite"/>
    </source>
</evidence>
<name>A0A2J7ZR62_9CHLO</name>
<gene>
    <name evidence="2" type="ORF">TSOC_011219</name>
</gene>
<dbReference type="Proteomes" id="UP000236333">
    <property type="component" value="Unassembled WGS sequence"/>
</dbReference>
<keyword evidence="3" id="KW-1185">Reference proteome</keyword>
<proteinExistence type="predicted"/>
<feature type="compositionally biased region" description="Gly residues" evidence="1">
    <location>
        <begin position="112"/>
        <end position="128"/>
    </location>
</feature>